<protein>
    <submittedName>
        <fullName evidence="1">RcpC/CpaB family pilus assembly protein</fullName>
    </submittedName>
</protein>
<name>A0ABS8NI08_9BACT</name>
<dbReference type="Proteomes" id="UP001430306">
    <property type="component" value="Unassembled WGS sequence"/>
</dbReference>
<dbReference type="CDD" id="cd11614">
    <property type="entry name" value="SAF_CpaB_FlgA_like"/>
    <property type="match status" value="1"/>
</dbReference>
<dbReference type="EMBL" id="JAJKFW010000023">
    <property type="protein sequence ID" value="MCC9643204.1"/>
    <property type="molecule type" value="Genomic_DNA"/>
</dbReference>
<reference evidence="1" key="1">
    <citation type="submission" date="2021-11" db="EMBL/GenBank/DDBJ databases">
        <title>Genome sequence.</title>
        <authorList>
            <person name="Sun Q."/>
        </authorList>
    </citation>
    <scope>NUCLEOTIDE SEQUENCE</scope>
    <source>
        <strain evidence="1">JC740</strain>
    </source>
</reference>
<sequence>MRKQRSSLSFLTIVLATILVLGVLTAGVVASLVAAGIPMERLAFWRQSEARPDAISLPMNWRPIAAYTKVARGDLLDPRTGKIHGVDVPLTSLPGMSATVASPDGTLISKRIQVAERTADGVLFQLDDGSVVTDQQLVQLGGAFTQATDIIGRVLKSDKTPGFAFAEANFFERGTPAGLAGATPPGMRAMTLKADQLAGVHRISMGEQIDLVANIPLKKLSRFEFSTGSRLPGAELVIDSSRASRDEEKETTARLVARQAKVLTPVVQRVSTESSASLTQGKRLLNVPVEEVVLAVAAEDVSAVTAALELGATVNVLVRSGRPDSKEPTANVPDGMVAVPIPGQTLLAYQTIRPTSFEDPATAYVRTIPVPEETAIRSDWITDLSQLVGRVPRHDLPATAPISESDLMPPGTATGLSGATPSGRVLFFLDADGLIGGDAFEFGQHLDLVASRTAEEPRGSRGRLTNVALTDAQRTSVEPIADDVVVMMPTRSPGNPTAQQGQSADIKTAAKLILAVRPNQVARLEYAVAVGASLRATVRAATPLMDASRKPIPDAAIPTSPSSDSERVTVMKFNPLADAKRTDIFVGGAQASHLFGASQ</sequence>
<proteinExistence type="predicted"/>
<comment type="caution">
    <text evidence="1">The sequence shown here is derived from an EMBL/GenBank/DDBJ whole genome shotgun (WGS) entry which is preliminary data.</text>
</comment>
<keyword evidence="2" id="KW-1185">Reference proteome</keyword>
<evidence type="ECO:0000313" key="1">
    <source>
        <dbReference type="EMBL" id="MCC9643204.1"/>
    </source>
</evidence>
<accession>A0ABS8NI08</accession>
<dbReference type="RefSeq" id="WP_230274143.1">
    <property type="nucleotide sequence ID" value="NZ_JAJKFW010000023.1"/>
</dbReference>
<gene>
    <name evidence="1" type="ORF">LOC71_13045</name>
</gene>
<organism evidence="1 2">
    <name type="scientific">Rhodopirellula halodulae</name>
    <dbReference type="NCBI Taxonomy" id="2894198"/>
    <lineage>
        <taxon>Bacteria</taxon>
        <taxon>Pseudomonadati</taxon>
        <taxon>Planctomycetota</taxon>
        <taxon>Planctomycetia</taxon>
        <taxon>Pirellulales</taxon>
        <taxon>Pirellulaceae</taxon>
        <taxon>Rhodopirellula</taxon>
    </lineage>
</organism>
<evidence type="ECO:0000313" key="2">
    <source>
        <dbReference type="Proteomes" id="UP001430306"/>
    </source>
</evidence>